<dbReference type="Gene3D" id="6.10.250.2080">
    <property type="match status" value="1"/>
</dbReference>
<organism evidence="4 5">
    <name type="scientific">Neokomagataea anthophila</name>
    <dbReference type="NCBI Taxonomy" id="2826925"/>
    <lineage>
        <taxon>Bacteria</taxon>
        <taxon>Pseudomonadati</taxon>
        <taxon>Pseudomonadota</taxon>
        <taxon>Alphaproteobacteria</taxon>
        <taxon>Acetobacterales</taxon>
        <taxon>Acetobacteraceae</taxon>
        <taxon>Neokomagataea</taxon>
    </lineage>
</organism>
<dbReference type="InterPro" id="IPR029025">
    <property type="entry name" value="T3SS_substrate_exporter_C"/>
</dbReference>
<evidence type="ECO:0000256" key="3">
    <source>
        <dbReference type="SAM" id="Phobius"/>
    </source>
</evidence>
<dbReference type="InterPro" id="IPR006135">
    <property type="entry name" value="T3SS_substrate_exporter"/>
</dbReference>
<dbReference type="Gene3D" id="3.40.1690.10">
    <property type="entry name" value="secretion proteins EscU"/>
    <property type="match status" value="1"/>
</dbReference>
<comment type="caution">
    <text evidence="4">The sequence shown here is derived from an EMBL/GenBank/DDBJ whole genome shotgun (WGS) entry which is preliminary data.</text>
</comment>
<feature type="transmembrane region" description="Helical" evidence="3">
    <location>
        <begin position="187"/>
        <end position="209"/>
    </location>
</feature>
<keyword evidence="3" id="KW-0472">Membrane</keyword>
<dbReference type="Proteomes" id="UP000677812">
    <property type="component" value="Unassembled WGS sequence"/>
</dbReference>
<evidence type="ECO:0000256" key="1">
    <source>
        <dbReference type="ARBA" id="ARBA00010690"/>
    </source>
</evidence>
<sequence>MADAEDRTEAPSEQRLRKAREDGQVAFSREAMSTASLFGGTMGIFLALPFILPGFVHIMRTLMQQAGTLPADAITQSPLLKDALTEGLKLALIPAAIALAATLSTGFLQTGFLLSPAGAMPKLSRISPLSGVKRLLGTHSLTEALKAVLKLSLFGFILYQELHQSLPALRDMVGLPLPSILRTLSTFIFHACLLMVGAQLLFAGADIFWNRYRHTSKLKMSREELKQEHRNTEGDPHVKGRLKALRAKAAKERMKEAVENATVIITNPTHYAVALHYEQGTSGAPKIVAKGMDEVAARIRAIAQDNRIPIVPNPPLARALHTLPLESEVPEEHFRAVAAVISYVWRLKQPAHARAAVR</sequence>
<feature type="transmembrane region" description="Helical" evidence="3">
    <location>
        <begin position="37"/>
        <end position="59"/>
    </location>
</feature>
<dbReference type="SUPFAM" id="SSF160544">
    <property type="entry name" value="EscU C-terminal domain-like"/>
    <property type="match status" value="1"/>
</dbReference>
<name>A0ABS5E3Q9_9PROT</name>
<dbReference type="Pfam" id="PF01312">
    <property type="entry name" value="Bac_export_2"/>
    <property type="match status" value="1"/>
</dbReference>
<evidence type="ECO:0000313" key="4">
    <source>
        <dbReference type="EMBL" id="MBR0558466.1"/>
    </source>
</evidence>
<keyword evidence="5" id="KW-1185">Reference proteome</keyword>
<gene>
    <name evidence="4" type="ORF">KB213_00120</name>
</gene>
<proteinExistence type="inferred from homology"/>
<dbReference type="PANTHER" id="PTHR30531">
    <property type="entry name" value="FLAGELLAR BIOSYNTHETIC PROTEIN FLHB"/>
    <property type="match status" value="1"/>
</dbReference>
<dbReference type="EMBL" id="JAGRQH010000001">
    <property type="protein sequence ID" value="MBR0558466.1"/>
    <property type="molecule type" value="Genomic_DNA"/>
</dbReference>
<dbReference type="PANTHER" id="PTHR30531:SF12">
    <property type="entry name" value="FLAGELLAR BIOSYNTHETIC PROTEIN FLHB"/>
    <property type="match status" value="1"/>
</dbReference>
<keyword evidence="3" id="KW-0812">Transmembrane</keyword>
<evidence type="ECO:0000256" key="2">
    <source>
        <dbReference type="SAM" id="MobiDB-lite"/>
    </source>
</evidence>
<dbReference type="PRINTS" id="PR00950">
    <property type="entry name" value="TYPE3IMSPROT"/>
</dbReference>
<feature type="transmembrane region" description="Helical" evidence="3">
    <location>
        <begin position="90"/>
        <end position="114"/>
    </location>
</feature>
<protein>
    <submittedName>
        <fullName evidence="4">EscU/YscU/HrcU family type III secretion system export apparatus switch protein</fullName>
    </submittedName>
</protein>
<evidence type="ECO:0000313" key="5">
    <source>
        <dbReference type="Proteomes" id="UP000677812"/>
    </source>
</evidence>
<reference evidence="4 5" key="1">
    <citation type="submission" date="2021-04" db="EMBL/GenBank/DDBJ databases">
        <title>The complete genome sequence of Neokomagataea sp. TBRC 2177.</title>
        <authorList>
            <person name="Charoenyingcharoen P."/>
            <person name="Yukphan P."/>
        </authorList>
    </citation>
    <scope>NUCLEOTIDE SEQUENCE [LARGE SCALE GENOMIC DNA]</scope>
    <source>
        <strain evidence="4 5">TBRC 2177</strain>
    </source>
</reference>
<dbReference type="RefSeq" id="WP_211679726.1">
    <property type="nucleotide sequence ID" value="NZ_JAGRQH010000001.1"/>
</dbReference>
<feature type="region of interest" description="Disordered" evidence="2">
    <location>
        <begin position="1"/>
        <end position="21"/>
    </location>
</feature>
<accession>A0ABS5E3Q9</accession>
<keyword evidence="3" id="KW-1133">Transmembrane helix</keyword>
<comment type="similarity">
    <text evidence="1">Belongs to the type III secretion exporter family.</text>
</comment>